<dbReference type="EMBL" id="BAAAHK010000003">
    <property type="protein sequence ID" value="GAA0927863.1"/>
    <property type="molecule type" value="Genomic_DNA"/>
</dbReference>
<dbReference type="RefSeq" id="WP_343965062.1">
    <property type="nucleotide sequence ID" value="NZ_BAAAHK010000003.1"/>
</dbReference>
<dbReference type="InterPro" id="IPR026816">
    <property type="entry name" value="Flavodoxin_dom"/>
</dbReference>
<gene>
    <name evidence="2" type="ORF">GCM10009554_09050</name>
</gene>
<keyword evidence="3" id="KW-1185">Reference proteome</keyword>
<feature type="domain" description="Flavodoxin-like" evidence="1">
    <location>
        <begin position="5"/>
        <end position="159"/>
    </location>
</feature>
<dbReference type="InterPro" id="IPR029039">
    <property type="entry name" value="Flavoprotein-like_sf"/>
</dbReference>
<dbReference type="SUPFAM" id="SSF52218">
    <property type="entry name" value="Flavoproteins"/>
    <property type="match status" value="1"/>
</dbReference>
<name>A0ABN1PGC6_9ACTN</name>
<dbReference type="PANTHER" id="PTHR38030">
    <property type="entry name" value="PROTOPORPHYRINOGEN IX DEHYDROGENASE [MENAQUINONE]"/>
    <property type="match status" value="1"/>
</dbReference>
<evidence type="ECO:0000313" key="3">
    <source>
        <dbReference type="Proteomes" id="UP001500542"/>
    </source>
</evidence>
<dbReference type="InterPro" id="IPR008254">
    <property type="entry name" value="Flavodoxin/NO_synth"/>
</dbReference>
<evidence type="ECO:0000259" key="1">
    <source>
        <dbReference type="PROSITE" id="PS50902"/>
    </source>
</evidence>
<protein>
    <submittedName>
        <fullName evidence="2">Flavodoxin domain-containing protein</fullName>
    </submittedName>
</protein>
<reference evidence="2 3" key="1">
    <citation type="journal article" date="2019" name="Int. J. Syst. Evol. Microbiol.">
        <title>The Global Catalogue of Microorganisms (GCM) 10K type strain sequencing project: providing services to taxonomists for standard genome sequencing and annotation.</title>
        <authorList>
            <consortium name="The Broad Institute Genomics Platform"/>
            <consortium name="The Broad Institute Genome Sequencing Center for Infectious Disease"/>
            <person name="Wu L."/>
            <person name="Ma J."/>
        </authorList>
    </citation>
    <scope>NUCLEOTIDE SEQUENCE [LARGE SCALE GENOMIC DNA]</scope>
    <source>
        <strain evidence="2 3">JCM 10977</strain>
    </source>
</reference>
<organism evidence="2 3">
    <name type="scientific">Kribbella koreensis</name>
    <dbReference type="NCBI Taxonomy" id="57909"/>
    <lineage>
        <taxon>Bacteria</taxon>
        <taxon>Bacillati</taxon>
        <taxon>Actinomycetota</taxon>
        <taxon>Actinomycetes</taxon>
        <taxon>Propionibacteriales</taxon>
        <taxon>Kribbellaceae</taxon>
        <taxon>Kribbella</taxon>
    </lineage>
</organism>
<evidence type="ECO:0000313" key="2">
    <source>
        <dbReference type="EMBL" id="GAA0927863.1"/>
    </source>
</evidence>
<sequence>MSRKVLVAYATKMGATAGIAEAIGIELRRHGHEVDVRNVTTVGSIAEYDAVIVGSALYLRRWRREAVRFLRRHTRELRDRQVWLFHSGPIGADRHQEQEMPANVQRIARRIGAKRATTFAGALLPDTAKGLVAHWLASGRLASDSREWRRIAAWADDVAAALSSAEHTSWHRQ</sequence>
<accession>A0ABN1PGC6</accession>
<dbReference type="Pfam" id="PF12724">
    <property type="entry name" value="Flavodoxin_5"/>
    <property type="match status" value="1"/>
</dbReference>
<dbReference type="Gene3D" id="3.40.50.360">
    <property type="match status" value="1"/>
</dbReference>
<comment type="caution">
    <text evidence="2">The sequence shown here is derived from an EMBL/GenBank/DDBJ whole genome shotgun (WGS) entry which is preliminary data.</text>
</comment>
<dbReference type="InterPro" id="IPR052200">
    <property type="entry name" value="Protoporphyrinogen_IX_DH"/>
</dbReference>
<proteinExistence type="predicted"/>
<dbReference type="PROSITE" id="PS50902">
    <property type="entry name" value="FLAVODOXIN_LIKE"/>
    <property type="match status" value="1"/>
</dbReference>
<dbReference type="PANTHER" id="PTHR38030:SF2">
    <property type="entry name" value="PROTOPORPHYRINOGEN IX DEHYDROGENASE [QUINONE]"/>
    <property type="match status" value="1"/>
</dbReference>
<dbReference type="Proteomes" id="UP001500542">
    <property type="component" value="Unassembled WGS sequence"/>
</dbReference>